<accession>A0A380CK54</accession>
<evidence type="ECO:0000259" key="2">
    <source>
        <dbReference type="Pfam" id="PF00389"/>
    </source>
</evidence>
<dbReference type="InterPro" id="IPR058205">
    <property type="entry name" value="D-LDH-like"/>
</dbReference>
<dbReference type="PANTHER" id="PTHR43026:SF1">
    <property type="entry name" value="2-HYDROXYACID DEHYDROGENASE HOMOLOG 1-RELATED"/>
    <property type="match status" value="1"/>
</dbReference>
<dbReference type="InterPro" id="IPR006139">
    <property type="entry name" value="D-isomer_2_OHA_DH_cat_dom"/>
</dbReference>
<dbReference type="EMBL" id="UGYW01000002">
    <property type="protein sequence ID" value="SUJ22078.1"/>
    <property type="molecule type" value="Genomic_DNA"/>
</dbReference>
<dbReference type="PANTHER" id="PTHR43026">
    <property type="entry name" value="2-HYDROXYACID DEHYDROGENASE HOMOLOG 1-RELATED"/>
    <property type="match status" value="1"/>
</dbReference>
<dbReference type="Gene3D" id="3.40.50.720">
    <property type="entry name" value="NAD(P)-binding Rossmann-like Domain"/>
    <property type="match status" value="1"/>
</dbReference>
<name>A0A380CK54_SPHSI</name>
<gene>
    <name evidence="3" type="ORF">NCTC11388_03194</name>
</gene>
<dbReference type="Pfam" id="PF00389">
    <property type="entry name" value="2-Hacid_dh"/>
    <property type="match status" value="1"/>
</dbReference>
<dbReference type="Proteomes" id="UP000254893">
    <property type="component" value="Unassembled WGS sequence"/>
</dbReference>
<sequence>MKVVAYNIKPEEKEILVLANGKLHDLTLICNELNYSTVHYAIGKKAIIVSDDDILDKNILRELKALGVQYLITRSIGTLHIDTEEASLLNIKIANTPYENQTIEGVARQTIRNLNLWENGKCVGRACCCANDCAALEDKSKHLKDGE</sequence>
<dbReference type="GO" id="GO:0008720">
    <property type="term" value="F:D-lactate dehydrogenase (NAD+) activity"/>
    <property type="evidence" value="ECO:0007669"/>
    <property type="project" value="TreeGrafter"/>
</dbReference>
<protein>
    <submittedName>
        <fullName evidence="3">D-isomer specific 2-hydroxyacid dehydrogenase, catalytic domain</fullName>
    </submittedName>
</protein>
<organism evidence="3 4">
    <name type="scientific">Sphingobacterium spiritivorum</name>
    <name type="common">Flavobacterium spiritivorum</name>
    <dbReference type="NCBI Taxonomy" id="258"/>
    <lineage>
        <taxon>Bacteria</taxon>
        <taxon>Pseudomonadati</taxon>
        <taxon>Bacteroidota</taxon>
        <taxon>Sphingobacteriia</taxon>
        <taxon>Sphingobacteriales</taxon>
        <taxon>Sphingobacteriaceae</taxon>
        <taxon>Sphingobacterium</taxon>
    </lineage>
</organism>
<dbReference type="SUPFAM" id="SSF52283">
    <property type="entry name" value="Formate/glycerate dehydrogenase catalytic domain-like"/>
    <property type="match status" value="1"/>
</dbReference>
<reference evidence="3 4" key="1">
    <citation type="submission" date="2018-06" db="EMBL/GenBank/DDBJ databases">
        <authorList>
            <consortium name="Pathogen Informatics"/>
            <person name="Doyle S."/>
        </authorList>
    </citation>
    <scope>NUCLEOTIDE SEQUENCE [LARGE SCALE GENOMIC DNA]</scope>
    <source>
        <strain evidence="3 4">NCTC11388</strain>
    </source>
</reference>
<proteinExistence type="predicted"/>
<keyword evidence="1" id="KW-0520">NAD</keyword>
<dbReference type="GO" id="GO:0051287">
    <property type="term" value="F:NAD binding"/>
    <property type="evidence" value="ECO:0007669"/>
    <property type="project" value="InterPro"/>
</dbReference>
<evidence type="ECO:0000256" key="1">
    <source>
        <dbReference type="ARBA" id="ARBA00023027"/>
    </source>
</evidence>
<dbReference type="RefSeq" id="WP_003010494.1">
    <property type="nucleotide sequence ID" value="NZ_CP068082.1"/>
</dbReference>
<evidence type="ECO:0000313" key="4">
    <source>
        <dbReference type="Proteomes" id="UP000254893"/>
    </source>
</evidence>
<dbReference type="AlphaFoldDB" id="A0A380CK54"/>
<evidence type="ECO:0000313" key="3">
    <source>
        <dbReference type="EMBL" id="SUJ22078.1"/>
    </source>
</evidence>
<feature type="domain" description="D-isomer specific 2-hydroxyacid dehydrogenase catalytic" evidence="2">
    <location>
        <begin position="8"/>
        <end position="100"/>
    </location>
</feature>